<organism evidence="1 2">
    <name type="scientific">Mya arenaria</name>
    <name type="common">Soft-shell clam</name>
    <dbReference type="NCBI Taxonomy" id="6604"/>
    <lineage>
        <taxon>Eukaryota</taxon>
        <taxon>Metazoa</taxon>
        <taxon>Spiralia</taxon>
        <taxon>Lophotrochozoa</taxon>
        <taxon>Mollusca</taxon>
        <taxon>Bivalvia</taxon>
        <taxon>Autobranchia</taxon>
        <taxon>Heteroconchia</taxon>
        <taxon>Euheterodonta</taxon>
        <taxon>Imparidentia</taxon>
        <taxon>Neoheterodontei</taxon>
        <taxon>Myida</taxon>
        <taxon>Myoidea</taxon>
        <taxon>Myidae</taxon>
        <taxon>Mya</taxon>
    </lineage>
</organism>
<gene>
    <name evidence="1" type="ORF">MAR_007277</name>
</gene>
<evidence type="ECO:0000313" key="2">
    <source>
        <dbReference type="Proteomes" id="UP001164746"/>
    </source>
</evidence>
<keyword evidence="2" id="KW-1185">Reference proteome</keyword>
<reference evidence="1" key="1">
    <citation type="submission" date="2022-11" db="EMBL/GenBank/DDBJ databases">
        <title>Centuries of genome instability and evolution in soft-shell clam transmissible cancer (bioRxiv).</title>
        <authorList>
            <person name="Hart S.F.M."/>
            <person name="Yonemitsu M.A."/>
            <person name="Giersch R.M."/>
            <person name="Beal B.F."/>
            <person name="Arriagada G."/>
            <person name="Davis B.W."/>
            <person name="Ostrander E.A."/>
            <person name="Goff S.P."/>
            <person name="Metzger M.J."/>
        </authorList>
    </citation>
    <scope>NUCLEOTIDE SEQUENCE</scope>
    <source>
        <strain evidence="1">MELC-2E11</strain>
        <tissue evidence="1">Siphon/mantle</tissue>
    </source>
</reference>
<accession>A0ABY7DDV9</accession>
<protein>
    <submittedName>
        <fullName evidence="1">Uncharacterized protein</fullName>
    </submittedName>
</protein>
<dbReference type="Pfam" id="PF15112">
    <property type="entry name" value="DUF4559"/>
    <property type="match status" value="1"/>
</dbReference>
<proteinExistence type="predicted"/>
<name>A0ABY7DDV9_MYAAR</name>
<sequence>MCSLTKETDTVVENVLIDNGQILEISFTCNCKNDVRFKLVPSTMAVFNSDESKNWLKQWMAVFITREGILPSVKAVSESMHTDILTKASNLQIATCTQDHGRITDNSPLHYPFHRLIRDEIKAIHKRIPSWRNSPTDTWYDTPFAISKLFMQASGYDDKTNFQDTDFNGIAAFVCNSGKFTQNVERISNELKTNFPDLNKELCKYIIDEVVSKGIQDISDLVTDEETQCRQDFDKRRADMETISNLFMSSITTQSECAIYDIRQTLDNSLKNLTMYIGNAKTVLKTTTEQAKRDVKEASEVGRHKLEMTTKELRRDLVRISDCTNLKLEEAASANKHTLEETTLVAQVQLEDTTMDGRKELVETPVAGKRELIETVIGGQRRLQQMLEEGLDGFIQTLKPQDEYDQAKAMSGIVRMN</sequence>
<dbReference type="EMBL" id="CP111012">
    <property type="protein sequence ID" value="WAQ94806.1"/>
    <property type="molecule type" value="Genomic_DNA"/>
</dbReference>
<dbReference type="Proteomes" id="UP001164746">
    <property type="component" value="Chromosome 1"/>
</dbReference>
<dbReference type="InterPro" id="IPR027897">
    <property type="entry name" value="DUF4559"/>
</dbReference>
<evidence type="ECO:0000313" key="1">
    <source>
        <dbReference type="EMBL" id="WAQ94806.1"/>
    </source>
</evidence>